<reference evidence="1" key="1">
    <citation type="journal article" date="2021" name="Microb. Physiol.">
        <title>Proteogenomic Insights into the Physiology of Marine, Sulfate-Reducing, Filamentous Desulfonema limicola and Desulfonema magnum.</title>
        <authorList>
            <person name="Schnaars V."/>
            <person name="Wohlbrand L."/>
            <person name="Scheve S."/>
            <person name="Hinrichs C."/>
            <person name="Reinhardt R."/>
            <person name="Rabus R."/>
        </authorList>
    </citation>
    <scope>NUCLEOTIDE SEQUENCE</scope>
    <source>
        <strain evidence="1">4be13</strain>
    </source>
</reference>
<dbReference type="KEGG" id="dmm:dnm_081290"/>
<accession>A0A975GSH2</accession>
<evidence type="ECO:0000313" key="1">
    <source>
        <dbReference type="EMBL" id="QTA92055.1"/>
    </source>
</evidence>
<proteinExistence type="predicted"/>
<sequence>MSSKAYIKSDAFRLFLDEPLRRNACEAVEKFLDSHAHIDNVQLHSIPSVIQGGGTKGFKDLVENQKKKNTKAKNKKFWEFLDDLVFASPGPEFSLRSFIRQQSGVQELLRDETRVSEKREQKQIRKANRALVDEIMKHVLPIYFEHFNCHYFYMNR</sequence>
<evidence type="ECO:0000313" key="2">
    <source>
        <dbReference type="Proteomes" id="UP000663722"/>
    </source>
</evidence>
<keyword evidence="2" id="KW-1185">Reference proteome</keyword>
<dbReference type="RefSeq" id="WP_207679581.1">
    <property type="nucleotide sequence ID" value="NZ_CP061800.1"/>
</dbReference>
<protein>
    <submittedName>
        <fullName evidence="1">Uncharacterized protein</fullName>
    </submittedName>
</protein>
<dbReference type="AlphaFoldDB" id="A0A975GSH2"/>
<dbReference type="EMBL" id="CP061800">
    <property type="protein sequence ID" value="QTA92055.1"/>
    <property type="molecule type" value="Genomic_DNA"/>
</dbReference>
<dbReference type="Proteomes" id="UP000663722">
    <property type="component" value="Chromosome"/>
</dbReference>
<gene>
    <name evidence="1" type="ORF">dnm_081290</name>
</gene>
<name>A0A975GSH2_9BACT</name>
<organism evidence="1 2">
    <name type="scientific">Desulfonema magnum</name>
    <dbReference type="NCBI Taxonomy" id="45655"/>
    <lineage>
        <taxon>Bacteria</taxon>
        <taxon>Pseudomonadati</taxon>
        <taxon>Thermodesulfobacteriota</taxon>
        <taxon>Desulfobacteria</taxon>
        <taxon>Desulfobacterales</taxon>
        <taxon>Desulfococcaceae</taxon>
        <taxon>Desulfonema</taxon>
    </lineage>
</organism>